<proteinExistence type="predicted"/>
<dbReference type="PANTHER" id="PTHR33525">
    <property type="match status" value="1"/>
</dbReference>
<evidence type="ECO:0000256" key="1">
    <source>
        <dbReference type="SAM" id="MobiDB-lite"/>
    </source>
</evidence>
<organism evidence="3 4">
    <name type="scientific">Crenobacter oryzisoli</name>
    <dbReference type="NCBI Taxonomy" id="3056844"/>
    <lineage>
        <taxon>Bacteria</taxon>
        <taxon>Pseudomonadati</taxon>
        <taxon>Pseudomonadota</taxon>
        <taxon>Betaproteobacteria</taxon>
        <taxon>Neisseriales</taxon>
        <taxon>Neisseriaceae</taxon>
        <taxon>Crenobacter</taxon>
    </lineage>
</organism>
<evidence type="ECO:0000313" key="4">
    <source>
        <dbReference type="Proteomes" id="UP001168540"/>
    </source>
</evidence>
<name>A0ABT7XJQ1_9NEIS</name>
<comment type="caution">
    <text evidence="3">The sequence shown here is derived from an EMBL/GenBank/DDBJ whole genome shotgun (WGS) entry which is preliminary data.</text>
</comment>
<dbReference type="Proteomes" id="UP001168540">
    <property type="component" value="Unassembled WGS sequence"/>
</dbReference>
<dbReference type="PANTHER" id="PTHR33525:SF4">
    <property type="entry name" value="CYCLIC DI-GMP PHOSPHODIESTERASE CDGJ"/>
    <property type="match status" value="1"/>
</dbReference>
<dbReference type="InterPro" id="IPR052340">
    <property type="entry name" value="RNase_Y/CdgJ"/>
</dbReference>
<feature type="domain" description="HDOD" evidence="2">
    <location>
        <begin position="250"/>
        <end position="436"/>
    </location>
</feature>
<dbReference type="EMBL" id="JAUEDK010000004">
    <property type="protein sequence ID" value="MDN0073970.1"/>
    <property type="molecule type" value="Genomic_DNA"/>
</dbReference>
<dbReference type="Pfam" id="PF08668">
    <property type="entry name" value="HDOD"/>
    <property type="match status" value="1"/>
</dbReference>
<dbReference type="SUPFAM" id="SSF109604">
    <property type="entry name" value="HD-domain/PDEase-like"/>
    <property type="match status" value="1"/>
</dbReference>
<accession>A0ABT7XJQ1</accession>
<dbReference type="RefSeq" id="WP_289828519.1">
    <property type="nucleotide sequence ID" value="NZ_JAUEDK010000004.1"/>
</dbReference>
<sequence length="462" mass="51291">MLKHLIEGLTSGFGRQRETEPSTETSAGAGMSGAGTGVAEPLPSLGFVSHQPLYDKQLRVVAYAFSVRRGKGPLQSALQQAEFDRLMLGTLKNLDIGKLLAYRKAFVPVSLHALDDALLTELPAKSVIYRLEPPLVGEALDGQLLARLDRLQGHGYRFAVEPARFDAEQGELFRRMDFFIVDFAAPAPQVLEPFLEQLPQRYPKARWIGFNIGSAEELDLCLHGVGSRQFALFHGAILPLLKSLDENERIDTEQLHILEIMRLLRANTDSGQIEAQFKRDSVLLFKLLRFINTPSNGFAKEVQTIEESLLLLGRETLFKWLSMLLFTAKQECARSFGLLEKSLIRARFMEKLGDVRSKVEREQLFVTGMFSVLDALLGKPLDVAIEPLDLPAPVQAALLHHSGAFADRYALALACEAGDAERIDPLVQRLQLSPVPITQHYAEAVLWAQEILQQGTLGDADA</sequence>
<evidence type="ECO:0000313" key="3">
    <source>
        <dbReference type="EMBL" id="MDN0073970.1"/>
    </source>
</evidence>
<dbReference type="Gene3D" id="1.10.3210.10">
    <property type="entry name" value="Hypothetical protein af1432"/>
    <property type="match status" value="1"/>
</dbReference>
<protein>
    <submittedName>
        <fullName evidence="3">HDOD domain-containing protein</fullName>
    </submittedName>
</protein>
<gene>
    <name evidence="3" type="ORF">QU481_03560</name>
</gene>
<reference evidence="3" key="1">
    <citation type="submission" date="2023-06" db="EMBL/GenBank/DDBJ databases">
        <authorList>
            <person name="Zhang S."/>
        </authorList>
    </citation>
    <scope>NUCLEOTIDE SEQUENCE</scope>
    <source>
        <strain evidence="3">SG2303</strain>
    </source>
</reference>
<dbReference type="InterPro" id="IPR013976">
    <property type="entry name" value="HDOD"/>
</dbReference>
<evidence type="ECO:0000259" key="2">
    <source>
        <dbReference type="PROSITE" id="PS51833"/>
    </source>
</evidence>
<dbReference type="PROSITE" id="PS51833">
    <property type="entry name" value="HDOD"/>
    <property type="match status" value="1"/>
</dbReference>
<feature type="region of interest" description="Disordered" evidence="1">
    <location>
        <begin position="1"/>
        <end position="34"/>
    </location>
</feature>
<keyword evidence="4" id="KW-1185">Reference proteome</keyword>